<feature type="transmembrane region" description="Helical" evidence="2">
    <location>
        <begin position="36"/>
        <end position="53"/>
    </location>
</feature>
<dbReference type="GO" id="GO:0006508">
    <property type="term" value="P:proteolysis"/>
    <property type="evidence" value="ECO:0007669"/>
    <property type="project" value="UniProtKB-KW"/>
</dbReference>
<evidence type="ECO:0000259" key="3">
    <source>
        <dbReference type="SMART" id="SM00460"/>
    </source>
</evidence>
<dbReference type="PANTHER" id="PTHR42736">
    <property type="entry name" value="PROTEIN-GLUTAMINE GAMMA-GLUTAMYLTRANSFERASE"/>
    <property type="match status" value="1"/>
</dbReference>
<feature type="domain" description="Transglutaminase-like" evidence="3">
    <location>
        <begin position="497"/>
        <end position="575"/>
    </location>
</feature>
<proteinExistence type="predicted"/>
<dbReference type="InterPro" id="IPR052901">
    <property type="entry name" value="Bact_TGase-like"/>
</dbReference>
<evidence type="ECO:0000256" key="1">
    <source>
        <dbReference type="SAM" id="MobiDB-lite"/>
    </source>
</evidence>
<dbReference type="PANTHER" id="PTHR42736:SF1">
    <property type="entry name" value="PROTEIN-GLUTAMINE GAMMA-GLUTAMYLTRANSFERASE"/>
    <property type="match status" value="1"/>
</dbReference>
<dbReference type="Proteomes" id="UP000199689">
    <property type="component" value="Unassembled WGS sequence"/>
</dbReference>
<feature type="transmembrane region" description="Helical" evidence="2">
    <location>
        <begin position="60"/>
        <end position="80"/>
    </location>
</feature>
<feature type="compositionally biased region" description="Basic and acidic residues" evidence="1">
    <location>
        <begin position="588"/>
        <end position="601"/>
    </location>
</feature>
<dbReference type="Gene3D" id="3.10.620.30">
    <property type="match status" value="1"/>
</dbReference>
<organism evidence="4 5">
    <name type="scientific">Allisonella histaminiformans</name>
    <dbReference type="NCBI Taxonomy" id="209880"/>
    <lineage>
        <taxon>Bacteria</taxon>
        <taxon>Bacillati</taxon>
        <taxon>Bacillota</taxon>
        <taxon>Negativicutes</taxon>
        <taxon>Veillonellales</taxon>
        <taxon>Veillonellaceae</taxon>
        <taxon>Allisonella</taxon>
    </lineage>
</organism>
<dbReference type="SMART" id="SM00460">
    <property type="entry name" value="TGc"/>
    <property type="match status" value="1"/>
</dbReference>
<dbReference type="EMBL" id="FMXA01000004">
    <property type="protein sequence ID" value="SDA40377.1"/>
    <property type="molecule type" value="Genomic_DNA"/>
</dbReference>
<keyword evidence="5" id="KW-1185">Reference proteome</keyword>
<evidence type="ECO:0000256" key="2">
    <source>
        <dbReference type="SAM" id="Phobius"/>
    </source>
</evidence>
<dbReference type="InterPro" id="IPR038765">
    <property type="entry name" value="Papain-like_cys_pep_sf"/>
</dbReference>
<protein>
    <submittedName>
        <fullName evidence="4">Transglutaminase-like enzyme, putative cysteine protease</fullName>
    </submittedName>
</protein>
<dbReference type="Pfam" id="PF01841">
    <property type="entry name" value="Transglut_core"/>
    <property type="match status" value="1"/>
</dbReference>
<evidence type="ECO:0000313" key="4">
    <source>
        <dbReference type="EMBL" id="SDA40377.1"/>
    </source>
</evidence>
<dbReference type="OrthoDB" id="9804872at2"/>
<keyword evidence="4" id="KW-0378">Hydrolase</keyword>
<keyword evidence="2" id="KW-0472">Membrane</keyword>
<gene>
    <name evidence="4" type="ORF">SAMN02910343_00357</name>
</gene>
<feature type="compositionally biased region" description="Low complexity" evidence="1">
    <location>
        <begin position="608"/>
        <end position="621"/>
    </location>
</feature>
<dbReference type="GeneID" id="87755405"/>
<sequence>MHKYLSLLMREYVICTVGAFGTVTAFFSSAFPLMSWAYGLVAGIFTLILCELYREKNTYFSLLLPGLLIVLAAFLHHTGFQSLVSLWNSMAPALEKPYALDLAVTQSPREITSSLPALIWCLLMTSSVFSGASLSGFFRIFSVLLSIPLCLMGFYFGSAPAGLALSIAAAYWLSRIFSLPGKDSPAQQGAVFTSTLLAGCLLSILVPSSYTEPDILSAAAQEIITLTDPYDPIFHAGTAFSSVTSGVNGKNKLGETDSVHYTGQVIAQIASEDISSRLYIRSFTAGKYKDNQWSTLPASDYKEIEPLFTHNQGEWYDQGAWLMEVMGHSEDLSSALYAYDPRAVDFKNFRRVFRVTSVYIQTPYYFIPYDLDISFNGFVFDWAPQGTGPKAYNSYIMDMPSGAMITFLRTNHSSDPYLLTYENGESAYRRFVYSHYLDIPEALRSRIRTLLPVPHARTYEEKRAWYHTVSQFLQNNYRYTTHPGRTAAGEDFISDFLFNKKEGYCTAFASAGVMLLRAGGVPARYVTGLTVSTDEVNNADIANGFHTLDINDHHAHAWAEVYVDNIGWRPAELTPGYDGAADPFPAPADEKQSPDQPDKQSPDNQSGQQNEQQQPQNAAPEEPIHPLPSPSVLSSFLMPLLMIVALLTLAAGALFFIIRQRREFAGNLFAEALRNPSQESLRQLVSYLHRLFLWAGLPGVTTTYEEWTSQVARDKRFASITELTPLLLKLRYSGQKISPEDMRHVVDILSSMRSHCLSPLRRKEQWLFYLKKL</sequence>
<feature type="transmembrane region" description="Helical" evidence="2">
    <location>
        <begin position="636"/>
        <end position="658"/>
    </location>
</feature>
<feature type="transmembrane region" description="Helical" evidence="2">
    <location>
        <begin position="117"/>
        <end position="141"/>
    </location>
</feature>
<feature type="transmembrane region" description="Helical" evidence="2">
    <location>
        <begin position="12"/>
        <end position="30"/>
    </location>
</feature>
<feature type="transmembrane region" description="Helical" evidence="2">
    <location>
        <begin position="153"/>
        <end position="173"/>
    </location>
</feature>
<dbReference type="AlphaFoldDB" id="A0A1G5V540"/>
<accession>A0A1G5V540</accession>
<name>A0A1G5V540_9FIRM</name>
<dbReference type="STRING" id="209880.SAMN02910343_00357"/>
<reference evidence="4 5" key="1">
    <citation type="submission" date="2016-10" db="EMBL/GenBank/DDBJ databases">
        <authorList>
            <person name="de Groot N.N."/>
        </authorList>
    </citation>
    <scope>NUCLEOTIDE SEQUENCE [LARGE SCALE GENOMIC DNA]</scope>
    <source>
        <strain evidence="4 5">DSM 15230</strain>
    </source>
</reference>
<evidence type="ECO:0000313" key="5">
    <source>
        <dbReference type="Proteomes" id="UP000199689"/>
    </source>
</evidence>
<feature type="region of interest" description="Disordered" evidence="1">
    <location>
        <begin position="577"/>
        <end position="625"/>
    </location>
</feature>
<dbReference type="RefSeq" id="WP_091363210.1">
    <property type="nucleotide sequence ID" value="NZ_FMXA01000004.1"/>
</dbReference>
<keyword evidence="2" id="KW-0812">Transmembrane</keyword>
<dbReference type="GO" id="GO:0008233">
    <property type="term" value="F:peptidase activity"/>
    <property type="evidence" value="ECO:0007669"/>
    <property type="project" value="UniProtKB-KW"/>
</dbReference>
<dbReference type="SUPFAM" id="SSF54001">
    <property type="entry name" value="Cysteine proteinases"/>
    <property type="match status" value="1"/>
</dbReference>
<dbReference type="InterPro" id="IPR002931">
    <property type="entry name" value="Transglutaminase-like"/>
</dbReference>
<keyword evidence="2" id="KW-1133">Transmembrane helix</keyword>
<keyword evidence="4" id="KW-0645">Protease</keyword>